<organism evidence="1 2">
    <name type="scientific">Saponaria officinalis</name>
    <name type="common">Common soapwort</name>
    <name type="synonym">Lychnis saponaria</name>
    <dbReference type="NCBI Taxonomy" id="3572"/>
    <lineage>
        <taxon>Eukaryota</taxon>
        <taxon>Viridiplantae</taxon>
        <taxon>Streptophyta</taxon>
        <taxon>Embryophyta</taxon>
        <taxon>Tracheophyta</taxon>
        <taxon>Spermatophyta</taxon>
        <taxon>Magnoliopsida</taxon>
        <taxon>eudicotyledons</taxon>
        <taxon>Gunneridae</taxon>
        <taxon>Pentapetalae</taxon>
        <taxon>Caryophyllales</taxon>
        <taxon>Caryophyllaceae</taxon>
        <taxon>Caryophylleae</taxon>
        <taxon>Saponaria</taxon>
    </lineage>
</organism>
<keyword evidence="2" id="KW-1185">Reference proteome</keyword>
<proteinExistence type="predicted"/>
<reference evidence="1" key="1">
    <citation type="submission" date="2024-03" db="EMBL/GenBank/DDBJ databases">
        <title>WGS assembly of Saponaria officinalis var. Norfolk2.</title>
        <authorList>
            <person name="Jenkins J."/>
            <person name="Shu S."/>
            <person name="Grimwood J."/>
            <person name="Barry K."/>
            <person name="Goodstein D."/>
            <person name="Schmutz J."/>
            <person name="Leebens-Mack J."/>
            <person name="Osbourn A."/>
        </authorList>
    </citation>
    <scope>NUCLEOTIDE SEQUENCE [LARGE SCALE GENOMIC DNA]</scope>
    <source>
        <strain evidence="1">JIC</strain>
    </source>
</reference>
<sequence length="123" mass="13580">MLKGAAYKPSFAFKAQGEATKGVLEQIGNIIRSILEYVFELIIDLITTLISTIFDKIKDGLVESIVSGASTAGDLLDQTKTSLEDLLKDVPEIIQGFSEMLVTLVTDLWNNYFEAIDYVKENA</sequence>
<dbReference type="EMBL" id="JBDFQZ010000005">
    <property type="protein sequence ID" value="KAK9726616.1"/>
    <property type="molecule type" value="Genomic_DNA"/>
</dbReference>
<evidence type="ECO:0000313" key="1">
    <source>
        <dbReference type="EMBL" id="KAK9726616.1"/>
    </source>
</evidence>
<accession>A0AAW1KVF6</accession>
<comment type="caution">
    <text evidence="1">The sequence shown here is derived from an EMBL/GenBank/DDBJ whole genome shotgun (WGS) entry which is preliminary data.</text>
</comment>
<dbReference type="Proteomes" id="UP001443914">
    <property type="component" value="Unassembled WGS sequence"/>
</dbReference>
<name>A0AAW1KVF6_SAPOF</name>
<dbReference type="AlphaFoldDB" id="A0AAW1KVF6"/>
<evidence type="ECO:0000313" key="2">
    <source>
        <dbReference type="Proteomes" id="UP001443914"/>
    </source>
</evidence>
<gene>
    <name evidence="1" type="ORF">RND81_05G227100</name>
</gene>
<protein>
    <submittedName>
        <fullName evidence="1">Uncharacterized protein</fullName>
    </submittedName>
</protein>